<feature type="transmembrane region" description="Helical" evidence="7">
    <location>
        <begin position="137"/>
        <end position="156"/>
    </location>
</feature>
<dbReference type="AlphaFoldDB" id="A0A6A4QDP2"/>
<feature type="transmembrane region" description="Helical" evidence="7">
    <location>
        <begin position="83"/>
        <end position="103"/>
    </location>
</feature>
<dbReference type="GO" id="GO:0016192">
    <property type="term" value="P:vesicle-mediated transport"/>
    <property type="evidence" value="ECO:0007669"/>
    <property type="project" value="TreeGrafter"/>
</dbReference>
<evidence type="ECO:0000256" key="5">
    <source>
        <dbReference type="ARBA" id="ARBA00022989"/>
    </source>
</evidence>
<dbReference type="PANTHER" id="PTHR19317:SF81">
    <property type="entry name" value="PRA1 FAMILY PROTEIN D"/>
    <property type="match status" value="1"/>
</dbReference>
<evidence type="ECO:0000313" key="9">
    <source>
        <dbReference type="EMBL" id="KAE9612067.1"/>
    </source>
</evidence>
<comment type="caution">
    <text evidence="9">The sequence shown here is derived from an EMBL/GenBank/DDBJ whole genome shotgun (WGS) entry which is preliminary data.</text>
</comment>
<keyword evidence="6 7" id="KW-0472">Membrane</keyword>
<feature type="transmembrane region" description="Helical" evidence="7">
    <location>
        <begin position="162"/>
        <end position="183"/>
    </location>
</feature>
<keyword evidence="5 7" id="KW-1133">Transmembrane helix</keyword>
<keyword evidence="4 7" id="KW-0812">Transmembrane</keyword>
<sequence length="219" mass="24354">MGHYYYIMDHDTSNRLSSKVSSKNLNHHHIPIMSSSTEFLSDFKDATQSVISTRRPWPQFLSLSSLSLPSSFSDATTRITHNFTFFLFNYTLLFLLILLLTLLPHPLSILTFVVLFAAWYFLYLAREGDEPLNLFNLVALNDMAVVVALGFVTVVAMFVTNAWLNVVVSVIVWGLVVCFHGAFRGTEDLVVDDHDSPYGPMLSGNPPPSGGGAGGYTRL</sequence>
<evidence type="ECO:0000256" key="7">
    <source>
        <dbReference type="RuleBase" id="RU363107"/>
    </source>
</evidence>
<dbReference type="GO" id="GO:0005783">
    <property type="term" value="C:endoplasmic reticulum"/>
    <property type="evidence" value="ECO:0007669"/>
    <property type="project" value="TreeGrafter"/>
</dbReference>
<evidence type="ECO:0000256" key="2">
    <source>
        <dbReference type="ARBA" id="ARBA00004127"/>
    </source>
</evidence>
<reference evidence="10" key="1">
    <citation type="journal article" date="2020" name="Nat. Commun.">
        <title>Genome sequence of the cluster root forming white lupin.</title>
        <authorList>
            <person name="Hufnagel B."/>
            <person name="Marques A."/>
            <person name="Soriano A."/>
            <person name="Marques L."/>
            <person name="Divol F."/>
            <person name="Doumas P."/>
            <person name="Sallet E."/>
            <person name="Mancinotti D."/>
            <person name="Carrere S."/>
            <person name="Marande W."/>
            <person name="Arribat S."/>
            <person name="Keller J."/>
            <person name="Huneau C."/>
            <person name="Blein T."/>
            <person name="Aime D."/>
            <person name="Laguerre M."/>
            <person name="Taylor J."/>
            <person name="Schubert V."/>
            <person name="Nelson M."/>
            <person name="Geu-Flores F."/>
            <person name="Crespi M."/>
            <person name="Gallardo-Guerrero K."/>
            <person name="Delaux P.-M."/>
            <person name="Salse J."/>
            <person name="Berges H."/>
            <person name="Guyot R."/>
            <person name="Gouzy J."/>
            <person name="Peret B."/>
        </authorList>
    </citation>
    <scope>NUCLEOTIDE SEQUENCE [LARGE SCALE GENOMIC DNA]</scope>
    <source>
        <strain evidence="10">cv. Amiga</strain>
    </source>
</reference>
<dbReference type="Proteomes" id="UP000447434">
    <property type="component" value="Chromosome 6"/>
</dbReference>
<protein>
    <recommendedName>
        <fullName evidence="7">PRA1 family protein</fullName>
    </recommendedName>
</protein>
<feature type="compositionally biased region" description="Gly residues" evidence="8">
    <location>
        <begin position="210"/>
        <end position="219"/>
    </location>
</feature>
<comment type="subcellular location">
    <subcellularLocation>
        <location evidence="2">Endomembrane system</location>
        <topology evidence="2">Multi-pass membrane protein</topology>
    </subcellularLocation>
    <subcellularLocation>
        <location evidence="7">Membrane</location>
        <topology evidence="7">Multi-pass membrane protein</topology>
    </subcellularLocation>
</comment>
<dbReference type="PANTHER" id="PTHR19317">
    <property type="entry name" value="PRENYLATED RAB ACCEPTOR 1-RELATED"/>
    <property type="match status" value="1"/>
</dbReference>
<dbReference type="GO" id="GO:0005794">
    <property type="term" value="C:Golgi apparatus"/>
    <property type="evidence" value="ECO:0007669"/>
    <property type="project" value="TreeGrafter"/>
</dbReference>
<feature type="transmembrane region" description="Helical" evidence="7">
    <location>
        <begin position="109"/>
        <end position="125"/>
    </location>
</feature>
<evidence type="ECO:0000256" key="6">
    <source>
        <dbReference type="ARBA" id="ARBA00023136"/>
    </source>
</evidence>
<evidence type="ECO:0000256" key="8">
    <source>
        <dbReference type="SAM" id="MobiDB-lite"/>
    </source>
</evidence>
<evidence type="ECO:0000313" key="10">
    <source>
        <dbReference type="Proteomes" id="UP000447434"/>
    </source>
</evidence>
<dbReference type="InterPro" id="IPR004895">
    <property type="entry name" value="Prenylated_rab_accept_PRA1"/>
</dbReference>
<evidence type="ECO:0000256" key="3">
    <source>
        <dbReference type="ARBA" id="ARBA00006483"/>
    </source>
</evidence>
<name>A0A6A4QDP2_LUPAL</name>
<proteinExistence type="inferred from homology"/>
<comment type="function">
    <text evidence="1 7">May be involved in both secretory and endocytic intracellular trafficking in the endosomal/prevacuolar compartments.</text>
</comment>
<keyword evidence="7" id="KW-0813">Transport</keyword>
<keyword evidence="10" id="KW-1185">Reference proteome</keyword>
<feature type="region of interest" description="Disordered" evidence="8">
    <location>
        <begin position="198"/>
        <end position="219"/>
    </location>
</feature>
<evidence type="ECO:0000256" key="4">
    <source>
        <dbReference type="ARBA" id="ARBA00022692"/>
    </source>
</evidence>
<dbReference type="GO" id="GO:0016020">
    <property type="term" value="C:membrane"/>
    <property type="evidence" value="ECO:0007669"/>
    <property type="project" value="UniProtKB-SubCell"/>
</dbReference>
<gene>
    <name evidence="9" type="ORF">Lalb_Chr06g0169041</name>
</gene>
<dbReference type="OrthoDB" id="63113at2759"/>
<evidence type="ECO:0000256" key="1">
    <source>
        <dbReference type="ARBA" id="ARBA00002501"/>
    </source>
</evidence>
<comment type="similarity">
    <text evidence="3 7">Belongs to the PRA1 family.</text>
</comment>
<accession>A0A6A4QDP2</accession>
<dbReference type="EMBL" id="WOCE01000006">
    <property type="protein sequence ID" value="KAE9612067.1"/>
    <property type="molecule type" value="Genomic_DNA"/>
</dbReference>
<dbReference type="Pfam" id="PF03208">
    <property type="entry name" value="PRA1"/>
    <property type="match status" value="1"/>
</dbReference>
<organism evidence="9 10">
    <name type="scientific">Lupinus albus</name>
    <name type="common">White lupine</name>
    <name type="synonym">Lupinus termis</name>
    <dbReference type="NCBI Taxonomy" id="3870"/>
    <lineage>
        <taxon>Eukaryota</taxon>
        <taxon>Viridiplantae</taxon>
        <taxon>Streptophyta</taxon>
        <taxon>Embryophyta</taxon>
        <taxon>Tracheophyta</taxon>
        <taxon>Spermatophyta</taxon>
        <taxon>Magnoliopsida</taxon>
        <taxon>eudicotyledons</taxon>
        <taxon>Gunneridae</taxon>
        <taxon>Pentapetalae</taxon>
        <taxon>rosids</taxon>
        <taxon>fabids</taxon>
        <taxon>Fabales</taxon>
        <taxon>Fabaceae</taxon>
        <taxon>Papilionoideae</taxon>
        <taxon>50 kb inversion clade</taxon>
        <taxon>genistoids sensu lato</taxon>
        <taxon>core genistoids</taxon>
        <taxon>Genisteae</taxon>
        <taxon>Lupinus</taxon>
    </lineage>
</organism>